<name>A0A1G7HH13_9BACL</name>
<evidence type="ECO:0000259" key="4">
    <source>
        <dbReference type="Pfam" id="PF00155"/>
    </source>
</evidence>
<evidence type="ECO:0000313" key="5">
    <source>
        <dbReference type="EMBL" id="SDE99688.1"/>
    </source>
</evidence>
<gene>
    <name evidence="5" type="ORF">SAMN04488542_104163</name>
</gene>
<dbReference type="SUPFAM" id="SSF53383">
    <property type="entry name" value="PLP-dependent transferases"/>
    <property type="match status" value="1"/>
</dbReference>
<protein>
    <submittedName>
        <fullName evidence="5">Capreomycidine synthase</fullName>
    </submittedName>
</protein>
<evidence type="ECO:0000313" key="6">
    <source>
        <dbReference type="Proteomes" id="UP000198972"/>
    </source>
</evidence>
<dbReference type="InterPro" id="IPR004839">
    <property type="entry name" value="Aminotransferase_I/II_large"/>
</dbReference>
<dbReference type="Gene3D" id="3.90.1150.10">
    <property type="entry name" value="Aspartate Aminotransferase, domain 1"/>
    <property type="match status" value="1"/>
</dbReference>
<dbReference type="PANTHER" id="PTHR43510">
    <property type="entry name" value="AMINOTRANSFERASE FUNCTION, HYPOTHETICAL (EUROFUNG)"/>
    <property type="match status" value="1"/>
</dbReference>
<dbReference type="RefSeq" id="WP_091227580.1">
    <property type="nucleotide sequence ID" value="NZ_FNBG01000004.1"/>
</dbReference>
<dbReference type="PROSITE" id="PS00599">
    <property type="entry name" value="AA_TRANSFER_CLASS_2"/>
    <property type="match status" value="1"/>
</dbReference>
<evidence type="ECO:0000256" key="1">
    <source>
        <dbReference type="ARBA" id="ARBA00001933"/>
    </source>
</evidence>
<comment type="similarity">
    <text evidence="3">Belongs to the class-II pyridoxal-phosphate-dependent aminotransferase family.</text>
</comment>
<dbReference type="CDD" id="cd00609">
    <property type="entry name" value="AAT_like"/>
    <property type="match status" value="1"/>
</dbReference>
<dbReference type="GO" id="GO:0016740">
    <property type="term" value="F:transferase activity"/>
    <property type="evidence" value="ECO:0007669"/>
    <property type="project" value="InterPro"/>
</dbReference>
<dbReference type="Proteomes" id="UP000198972">
    <property type="component" value="Unassembled WGS sequence"/>
</dbReference>
<evidence type="ECO:0000256" key="2">
    <source>
        <dbReference type="ARBA" id="ARBA00022898"/>
    </source>
</evidence>
<accession>A0A1G7HH13</accession>
<dbReference type="Pfam" id="PF00155">
    <property type="entry name" value="Aminotran_1_2"/>
    <property type="match status" value="1"/>
</dbReference>
<feature type="domain" description="Aminotransferase class I/classII large" evidence="4">
    <location>
        <begin position="56"/>
        <end position="349"/>
    </location>
</feature>
<dbReference type="EMBL" id="FNBG01000004">
    <property type="protein sequence ID" value="SDE99688.1"/>
    <property type="molecule type" value="Genomic_DNA"/>
</dbReference>
<proteinExistence type="inferred from homology"/>
<reference evidence="5 6" key="1">
    <citation type="submission" date="2016-10" db="EMBL/GenBank/DDBJ databases">
        <authorList>
            <person name="de Groot N.N."/>
        </authorList>
    </citation>
    <scope>NUCLEOTIDE SEQUENCE [LARGE SCALE GENOMIC DNA]</scope>
    <source>
        <strain evidence="5 6">DSM 28129</strain>
    </source>
</reference>
<dbReference type="GO" id="GO:0030170">
    <property type="term" value="F:pyridoxal phosphate binding"/>
    <property type="evidence" value="ECO:0007669"/>
    <property type="project" value="InterPro"/>
</dbReference>
<evidence type="ECO:0000256" key="3">
    <source>
        <dbReference type="RuleBase" id="RU003693"/>
    </source>
</evidence>
<dbReference type="Gene3D" id="3.40.640.10">
    <property type="entry name" value="Type I PLP-dependent aspartate aminotransferase-like (Major domain)"/>
    <property type="match status" value="1"/>
</dbReference>
<dbReference type="InterPro" id="IPR001917">
    <property type="entry name" value="Aminotrans_II_pyridoxalP_BS"/>
</dbReference>
<dbReference type="NCBIfam" id="TIGR03947">
    <property type="entry name" value="viomycin_VioD"/>
    <property type="match status" value="1"/>
</dbReference>
<sequence length="384" mass="43420">MKYERALLEDWMRDFYYDADFDLGSSGVECITFGDLRKTANISLNELDQIVLKDSDSFGGESLREVIAKRWGDNNPEHVMVTHGSSEATYLILNSLLDAGDEVVVLNPSYHPLVSIPEKIGCDISFWNMDSDSGFSVGMEELRELMTDKTKMLVLNFPHNPTGVTITLKQYHEILSIVSEVDAYLLWDGAFADIVYDTDPLPNPLIYYKKSISTGTFSKSFGMPGLRFGWCTASREVLEKLVPLRDRLTLHLSPLTEFLAEKAILCIDEILKNKRLQAKENLKVLEAWISLHSETITWAKPAGGVAVFIKFKGITDTESLCKDLGERWKTLLVPGKCFGYPEYVRLGFGDNQAKLIGGLKVLEEYIQKIYLTEEEDHTHNSIHE</sequence>
<dbReference type="InterPro" id="IPR015421">
    <property type="entry name" value="PyrdxlP-dep_Trfase_major"/>
</dbReference>
<dbReference type="InterPro" id="IPR015424">
    <property type="entry name" value="PyrdxlP-dep_Trfase"/>
</dbReference>
<dbReference type="PANTHER" id="PTHR43510:SF1">
    <property type="entry name" value="AMINOTRANSFERASE FUNCTION, HYPOTHETICAL (EUROFUNG)"/>
    <property type="match status" value="1"/>
</dbReference>
<dbReference type="AlphaFoldDB" id="A0A1G7HH13"/>
<dbReference type="InterPro" id="IPR023965">
    <property type="entry name" value="Capreomycidine_synthase"/>
</dbReference>
<keyword evidence="2 3" id="KW-0663">Pyridoxal phosphate</keyword>
<dbReference type="OrthoDB" id="9802872at2"/>
<comment type="cofactor">
    <cofactor evidence="1 3">
        <name>pyridoxal 5'-phosphate</name>
        <dbReference type="ChEBI" id="CHEBI:597326"/>
    </cofactor>
</comment>
<dbReference type="STRING" id="670482.SAMN04488542_104163"/>
<dbReference type="InterPro" id="IPR015422">
    <property type="entry name" value="PyrdxlP-dep_Trfase_small"/>
</dbReference>
<organism evidence="5 6">
    <name type="scientific">Fontibacillus panacisegetis</name>
    <dbReference type="NCBI Taxonomy" id="670482"/>
    <lineage>
        <taxon>Bacteria</taxon>
        <taxon>Bacillati</taxon>
        <taxon>Bacillota</taxon>
        <taxon>Bacilli</taxon>
        <taxon>Bacillales</taxon>
        <taxon>Paenibacillaceae</taxon>
        <taxon>Fontibacillus</taxon>
    </lineage>
</organism>
<keyword evidence="6" id="KW-1185">Reference proteome</keyword>